<evidence type="ECO:0000313" key="1">
    <source>
        <dbReference type="EMBL" id="KAL2063640.1"/>
    </source>
</evidence>
<dbReference type="Proteomes" id="UP001595075">
    <property type="component" value="Unassembled WGS sequence"/>
</dbReference>
<comment type="caution">
    <text evidence="1">The sequence shown here is derived from an EMBL/GenBank/DDBJ whole genome shotgun (WGS) entry which is preliminary data.</text>
</comment>
<dbReference type="EMBL" id="JAZHXI010000015">
    <property type="protein sequence ID" value="KAL2063640.1"/>
    <property type="molecule type" value="Genomic_DNA"/>
</dbReference>
<evidence type="ECO:0000313" key="2">
    <source>
        <dbReference type="Proteomes" id="UP001595075"/>
    </source>
</evidence>
<gene>
    <name evidence="1" type="ORF">VTL71DRAFT_5445</name>
</gene>
<name>A0ABR4C1Q3_9HELO</name>
<keyword evidence="2" id="KW-1185">Reference proteome</keyword>
<organism evidence="1 2">
    <name type="scientific">Oculimacula yallundae</name>
    <dbReference type="NCBI Taxonomy" id="86028"/>
    <lineage>
        <taxon>Eukaryota</taxon>
        <taxon>Fungi</taxon>
        <taxon>Dikarya</taxon>
        <taxon>Ascomycota</taxon>
        <taxon>Pezizomycotina</taxon>
        <taxon>Leotiomycetes</taxon>
        <taxon>Helotiales</taxon>
        <taxon>Ploettnerulaceae</taxon>
        <taxon>Oculimacula</taxon>
    </lineage>
</organism>
<reference evidence="1 2" key="1">
    <citation type="journal article" date="2024" name="Commun. Biol.">
        <title>Comparative genomic analysis of thermophilic fungi reveals convergent evolutionary adaptations and gene losses.</title>
        <authorList>
            <person name="Steindorff A.S."/>
            <person name="Aguilar-Pontes M.V."/>
            <person name="Robinson A.J."/>
            <person name="Andreopoulos B."/>
            <person name="LaButti K."/>
            <person name="Kuo A."/>
            <person name="Mondo S."/>
            <person name="Riley R."/>
            <person name="Otillar R."/>
            <person name="Haridas S."/>
            <person name="Lipzen A."/>
            <person name="Grimwood J."/>
            <person name="Schmutz J."/>
            <person name="Clum A."/>
            <person name="Reid I.D."/>
            <person name="Moisan M.C."/>
            <person name="Butler G."/>
            <person name="Nguyen T.T.M."/>
            <person name="Dewar K."/>
            <person name="Conant G."/>
            <person name="Drula E."/>
            <person name="Henrissat B."/>
            <person name="Hansel C."/>
            <person name="Singer S."/>
            <person name="Hutchinson M.I."/>
            <person name="de Vries R.P."/>
            <person name="Natvig D.O."/>
            <person name="Powell A.J."/>
            <person name="Tsang A."/>
            <person name="Grigoriev I.V."/>
        </authorList>
    </citation>
    <scope>NUCLEOTIDE SEQUENCE [LARGE SCALE GENOMIC DNA]</scope>
    <source>
        <strain evidence="1 2">CBS 494.80</strain>
    </source>
</reference>
<proteinExistence type="predicted"/>
<accession>A0ABR4C1Q3</accession>
<protein>
    <recommendedName>
        <fullName evidence="3">BTB domain-containing protein</fullName>
    </recommendedName>
</protein>
<evidence type="ECO:0008006" key="3">
    <source>
        <dbReference type="Google" id="ProtNLM"/>
    </source>
</evidence>
<sequence length="345" mass="39485">MSHRAAKRQKLSPAQQSSGIPIIFTTGKHKADVRMFVFDSEYHVYSGVLKMNAAFFEAMLEPTGGIQPTSTSPLFKSDWHTTLDSDLGWVLSSDPSRKQEDLSGFKGDKTREEKAFQNVLSAIFSREYQISDIDELHRMATIADYYRALPILSYTVSHSVYGHRGFIDSIETDPLTLLLCSYKLRHKLLFREAFIRVLGPWTKPRYKALEKQHPKLFKLVHEAYKSVDNQISQLSRDMFVTSAFGKTRETGYREVHKIVRSTPNCRDENNNFLWPVFVQEAASSFKGKSYFTEHGSSSGLLNKLRKNASILNRKAKCGEGAFKDHFLCFQLTDAELPWDINEVDF</sequence>